<reference evidence="1 2" key="2">
    <citation type="submission" date="2019-09" db="EMBL/GenBank/DDBJ databases">
        <authorList>
            <person name="Jin C."/>
        </authorList>
    </citation>
    <scope>NUCLEOTIDE SEQUENCE [LARGE SCALE GENOMIC DNA]</scope>
    <source>
        <strain evidence="1 2">BN130099</strain>
    </source>
</reference>
<dbReference type="InterPro" id="IPR046036">
    <property type="entry name" value="DUF5994"/>
</dbReference>
<dbReference type="AlphaFoldDB" id="A0A5B1LBY7"/>
<evidence type="ECO:0000313" key="2">
    <source>
        <dbReference type="Proteomes" id="UP000325003"/>
    </source>
</evidence>
<dbReference type="Proteomes" id="UP000325003">
    <property type="component" value="Unassembled WGS sequence"/>
</dbReference>
<gene>
    <name evidence="1" type="ORF">F0U44_16030</name>
</gene>
<sequence length="132" mass="14550">MGAPSSVYPFRAPAPLGALRLDLAPTFGHAAVDGRWRPYGRDLAREAAHLVDDFPIDRGRIDRIAYVRDDWDAGVTEVYTRRGKVKIGLLPDDHPAGLVLLRLVGVGIVRVRVDWIAPTALLRVYNSDAPAR</sequence>
<accession>A0A5B1LBY7</accession>
<proteinExistence type="predicted"/>
<dbReference type="Pfam" id="PF19457">
    <property type="entry name" value="DUF5994"/>
    <property type="match status" value="1"/>
</dbReference>
<dbReference type="EMBL" id="VUJV01000005">
    <property type="protein sequence ID" value="KAA1417794.1"/>
    <property type="molecule type" value="Genomic_DNA"/>
</dbReference>
<name>A0A5B1LBY7_9ACTN</name>
<protein>
    <submittedName>
        <fullName evidence="1">Uncharacterized protein</fullName>
    </submittedName>
</protein>
<reference evidence="1 2" key="1">
    <citation type="submission" date="2019-09" db="EMBL/GenBank/DDBJ databases">
        <title>Nocardioides panacisoli sp. nov., isolated from the soil of a ginseng field.</title>
        <authorList>
            <person name="Cho C."/>
        </authorList>
    </citation>
    <scope>NUCLEOTIDE SEQUENCE [LARGE SCALE GENOMIC DNA]</scope>
    <source>
        <strain evidence="1 2">BN130099</strain>
    </source>
</reference>
<evidence type="ECO:0000313" key="1">
    <source>
        <dbReference type="EMBL" id="KAA1417794.1"/>
    </source>
</evidence>
<organism evidence="1 2">
    <name type="scientific">Nocardioides humilatus</name>
    <dbReference type="NCBI Taxonomy" id="2607660"/>
    <lineage>
        <taxon>Bacteria</taxon>
        <taxon>Bacillati</taxon>
        <taxon>Actinomycetota</taxon>
        <taxon>Actinomycetes</taxon>
        <taxon>Propionibacteriales</taxon>
        <taxon>Nocardioidaceae</taxon>
        <taxon>Nocardioides</taxon>
    </lineage>
</organism>
<keyword evidence="2" id="KW-1185">Reference proteome</keyword>
<comment type="caution">
    <text evidence="1">The sequence shown here is derived from an EMBL/GenBank/DDBJ whole genome shotgun (WGS) entry which is preliminary data.</text>
</comment>
<dbReference type="RefSeq" id="WP_149729363.1">
    <property type="nucleotide sequence ID" value="NZ_VUJV01000005.1"/>
</dbReference>